<comment type="caution">
    <text evidence="1">The sequence shown here is derived from an EMBL/GenBank/DDBJ whole genome shotgun (WGS) entry which is preliminary data.</text>
</comment>
<name>A0ABP0K5J5_9DINO</name>
<dbReference type="EMBL" id="CAXAMM010009791">
    <property type="protein sequence ID" value="CAK9021429.1"/>
    <property type="molecule type" value="Genomic_DNA"/>
</dbReference>
<dbReference type="Gene3D" id="3.30.900.10">
    <property type="entry name" value="HORMA domain"/>
    <property type="match status" value="1"/>
</dbReference>
<dbReference type="InterPro" id="IPR036570">
    <property type="entry name" value="HORMA_dom_sf"/>
</dbReference>
<keyword evidence="2" id="KW-1185">Reference proteome</keyword>
<reference evidence="1 2" key="1">
    <citation type="submission" date="2024-02" db="EMBL/GenBank/DDBJ databases">
        <authorList>
            <person name="Chen Y."/>
            <person name="Shah S."/>
            <person name="Dougan E. K."/>
            <person name="Thang M."/>
            <person name="Chan C."/>
        </authorList>
    </citation>
    <scope>NUCLEOTIDE SEQUENCE [LARGE SCALE GENOMIC DNA]</scope>
</reference>
<protein>
    <submittedName>
        <fullName evidence="1">C3H1-type domain-containing protein</fullName>
    </submittedName>
</protein>
<evidence type="ECO:0000313" key="2">
    <source>
        <dbReference type="Proteomes" id="UP001642464"/>
    </source>
</evidence>
<dbReference type="Proteomes" id="UP001642464">
    <property type="component" value="Unassembled WGS sequence"/>
</dbReference>
<sequence>MSSSVPSMTHEVYSEWCVKAAEIILAARVDSPSRKLSCRIDDRSHGVYAVESFCLIPQTERSEDRWMGASVYGFAMTSGDIYFLLSVSFGFQFLPQRGFAPVPDWLLQHMSTRWHSHLSFTECLSPDAARKDHPRATKPGTRIQDLLQFVTFQILDARVPELFNVRGEAIARPEFFQLRTQRSFQVEIYLSNEEDSSEEGELLERWTFTFLPAPAHPEANQLDRHNQSLIRKLTVVLRTLLFFVRLQPAHGLCRGPNAPARFHLFRVEAWPPTSRPSTTLELLSQDFVTLQSTVGTLRLSVSQRKDLKSLTSAGPLPLQGVAAISSQTEKIEMEEGDAERCAVKMAHQDGIGLEWSLDQIGCFLQQQLDVVA</sequence>
<accession>A0ABP0K5J5</accession>
<proteinExistence type="predicted"/>
<organism evidence="1 2">
    <name type="scientific">Durusdinium trenchii</name>
    <dbReference type="NCBI Taxonomy" id="1381693"/>
    <lineage>
        <taxon>Eukaryota</taxon>
        <taxon>Sar</taxon>
        <taxon>Alveolata</taxon>
        <taxon>Dinophyceae</taxon>
        <taxon>Suessiales</taxon>
        <taxon>Symbiodiniaceae</taxon>
        <taxon>Durusdinium</taxon>
    </lineage>
</organism>
<evidence type="ECO:0000313" key="1">
    <source>
        <dbReference type="EMBL" id="CAK9021429.1"/>
    </source>
</evidence>
<gene>
    <name evidence="1" type="ORF">SCF082_LOCUS15344</name>
</gene>